<feature type="domain" description="BRO1" evidence="3">
    <location>
        <begin position="10"/>
        <end position="403"/>
    </location>
</feature>
<dbReference type="HOGENOM" id="CLU_007181_2_0_1"/>
<dbReference type="GO" id="GO:0005768">
    <property type="term" value="C:endosome"/>
    <property type="evidence" value="ECO:0007669"/>
    <property type="project" value="TreeGrafter"/>
</dbReference>
<reference evidence="4" key="2">
    <citation type="submission" date="2015-02" db="UniProtKB">
        <authorList>
            <consortium name="EnsemblMetazoa"/>
        </authorList>
    </citation>
    <scope>IDENTIFICATION</scope>
</reference>
<dbReference type="eggNOG" id="KOG2220">
    <property type="taxonomic scope" value="Eukaryota"/>
</dbReference>
<dbReference type="Proteomes" id="UP000014500">
    <property type="component" value="Unassembled WGS sequence"/>
</dbReference>
<sequence length="875" mass="97619">MSSFGLTMAGFIAVPLKKTSEVELVKPLKNLIASTYSTADNPEDYSEALNELNKLRMNATWRTLDKHESSLDIMYRYYDQLTALEAKVPPSDIQIAFKWKDAFDKGSFFGGRMGLTVSSMAYEKVCILFNVAAMQSQIAASQNTETDEGLKLMAKLFQQASGIFNHLKNIVMSSIQQEPTPDLSPETLSALSSLMIAQAQESFFFKATNDRMKDAIIAKITAQVEDCFADALKQMQKENLKTLWEKDWIGVVAGKQAAYHGIAEYYQSQVAKSQKSVGEELSRLQHSIDLLRAAESRSSTIGLYKEWIGKAQRAFDETKKDNDFIYHEVVPDVKTLTPIGKAALAKPIPLGERLSTNFKDMFDALVPVPIHQALAAYDVRKTAIVNGEIAKLRENTQTMNGVLASLNLPAALEDTSGDTLPQSLKDKARTIRDKGGLVAIEKLIQELPDLLQRNKEILDEAERMLNDEQESDVQLRSQFKDSWTRVTSEKLTEPMRLNATKYRTIINNAMQADTFVRDKFSGHRHHITLLSKPEHELEAAVPSANPSKALKSSSTVSQLRGMMETVETIKAERDAVEAELKNVSFDLKSIFLNMLAKDGSINEPAVSVEKLGELYGGLQKRVRNSVDKQIKLMAEIETVNMDFCKEKSTNQSSATRDGTLRDLASAYDAYMELSGNLHEGTKFYNDLTHLLVTFQNKVNDFCFARKTEKEELMRDLQQSIANSSGTAPTPPPHATVSADPRKPPPRPPPPIPAHGSSQPSSAPPPPISIPQQQQIQPTAAAASNYPSGPPPPQQQLPPYPMNPQPMPMPMPPQQYAYPSYQYMQPPMPTGYNPYGGYIQQPPVGYTYPRQDQNYPPNQQTQPPYPAYPTYPQQHW</sequence>
<dbReference type="InterPro" id="IPR038499">
    <property type="entry name" value="BRO1_sf"/>
</dbReference>
<keyword evidence="5" id="KW-1185">Reference proteome</keyword>
<dbReference type="Gene3D" id="1.20.140.50">
    <property type="entry name" value="alix/aip1 like domains"/>
    <property type="match status" value="1"/>
</dbReference>
<keyword evidence="1" id="KW-0175">Coiled coil</keyword>
<dbReference type="AlphaFoldDB" id="T1JEE2"/>
<dbReference type="PANTHER" id="PTHR23030">
    <property type="entry name" value="PCD6 INTERACTING PROTEIN-RELATED"/>
    <property type="match status" value="1"/>
</dbReference>
<dbReference type="PROSITE" id="PS51180">
    <property type="entry name" value="BRO1"/>
    <property type="match status" value="1"/>
</dbReference>
<evidence type="ECO:0000313" key="5">
    <source>
        <dbReference type="Proteomes" id="UP000014500"/>
    </source>
</evidence>
<dbReference type="InterPro" id="IPR025304">
    <property type="entry name" value="ALIX_V_dom"/>
</dbReference>
<accession>T1JEE2</accession>
<dbReference type="FunFam" id="1.25.40.280:FF:000001">
    <property type="entry name" value="programmed cell death 6-interacting protein-like isoform X1"/>
    <property type="match status" value="1"/>
</dbReference>
<dbReference type="Pfam" id="PF03097">
    <property type="entry name" value="BRO1"/>
    <property type="match status" value="1"/>
</dbReference>
<dbReference type="Gene3D" id="1.20.120.560">
    <property type="entry name" value="alix/aip1 in complex with the ypdl late domain"/>
    <property type="match status" value="1"/>
</dbReference>
<feature type="compositionally biased region" description="Low complexity" evidence="2">
    <location>
        <begin position="850"/>
        <end position="861"/>
    </location>
</feature>
<feature type="region of interest" description="Disordered" evidence="2">
    <location>
        <begin position="841"/>
        <end position="875"/>
    </location>
</feature>
<organism evidence="4 5">
    <name type="scientific">Strigamia maritima</name>
    <name type="common">European centipede</name>
    <name type="synonym">Geophilus maritimus</name>
    <dbReference type="NCBI Taxonomy" id="126957"/>
    <lineage>
        <taxon>Eukaryota</taxon>
        <taxon>Metazoa</taxon>
        <taxon>Ecdysozoa</taxon>
        <taxon>Arthropoda</taxon>
        <taxon>Myriapoda</taxon>
        <taxon>Chilopoda</taxon>
        <taxon>Pleurostigmophora</taxon>
        <taxon>Geophilomorpha</taxon>
        <taxon>Linotaeniidae</taxon>
        <taxon>Strigamia</taxon>
    </lineage>
</organism>
<evidence type="ECO:0000256" key="1">
    <source>
        <dbReference type="SAM" id="Coils"/>
    </source>
</evidence>
<dbReference type="EnsemblMetazoa" id="SMAR012187-RA">
    <property type="protein sequence ID" value="SMAR012187-PA"/>
    <property type="gene ID" value="SMAR012187"/>
</dbReference>
<dbReference type="CDD" id="cd09235">
    <property type="entry name" value="V_Alix"/>
    <property type="match status" value="1"/>
</dbReference>
<evidence type="ECO:0000313" key="4">
    <source>
        <dbReference type="EnsemblMetazoa" id="SMAR012187-PA"/>
    </source>
</evidence>
<feature type="compositionally biased region" description="Pro residues" evidence="2">
    <location>
        <begin position="787"/>
        <end position="812"/>
    </location>
</feature>
<dbReference type="GO" id="GO:0000281">
    <property type="term" value="P:mitotic cytokinesis"/>
    <property type="evidence" value="ECO:0007669"/>
    <property type="project" value="TreeGrafter"/>
</dbReference>
<dbReference type="STRING" id="126957.T1JEE2"/>
<dbReference type="Gene3D" id="1.25.40.280">
    <property type="entry name" value="alix/aip1 like domains"/>
    <property type="match status" value="1"/>
</dbReference>
<feature type="coiled-coil region" evidence="1">
    <location>
        <begin position="440"/>
        <end position="478"/>
    </location>
</feature>
<dbReference type="EMBL" id="JH432116">
    <property type="status" value="NOT_ANNOTATED_CDS"/>
    <property type="molecule type" value="Genomic_DNA"/>
</dbReference>
<dbReference type="InterPro" id="IPR004328">
    <property type="entry name" value="BRO1_dom"/>
</dbReference>
<feature type="region of interest" description="Disordered" evidence="2">
    <location>
        <begin position="721"/>
        <end position="818"/>
    </location>
</feature>
<dbReference type="SMART" id="SM01041">
    <property type="entry name" value="BRO1"/>
    <property type="match status" value="1"/>
</dbReference>
<feature type="compositionally biased region" description="Low complexity" evidence="2">
    <location>
        <begin position="769"/>
        <end position="786"/>
    </location>
</feature>
<evidence type="ECO:0000256" key="2">
    <source>
        <dbReference type="SAM" id="MobiDB-lite"/>
    </source>
</evidence>
<dbReference type="PhylomeDB" id="T1JEE2"/>
<dbReference type="PANTHER" id="PTHR23030:SF39">
    <property type="entry name" value="PROGRAMMED CELL DEATH 6-INTERACTING PROTEIN"/>
    <property type="match status" value="1"/>
</dbReference>
<protein>
    <recommendedName>
        <fullName evidence="3">BRO1 domain-containing protein</fullName>
    </recommendedName>
</protein>
<proteinExistence type="predicted"/>
<dbReference type="Pfam" id="PF13949">
    <property type="entry name" value="ALIX_LYPXL_bnd"/>
    <property type="match status" value="1"/>
</dbReference>
<name>T1JEE2_STRMM</name>
<dbReference type="OMA" id="VSHAEEM"/>
<evidence type="ECO:0000259" key="3">
    <source>
        <dbReference type="PROSITE" id="PS51180"/>
    </source>
</evidence>
<reference evidence="5" key="1">
    <citation type="submission" date="2011-05" db="EMBL/GenBank/DDBJ databases">
        <authorList>
            <person name="Richards S.R."/>
            <person name="Qu J."/>
            <person name="Jiang H."/>
            <person name="Jhangiani S.N."/>
            <person name="Agravi P."/>
            <person name="Goodspeed R."/>
            <person name="Gross S."/>
            <person name="Mandapat C."/>
            <person name="Jackson L."/>
            <person name="Mathew T."/>
            <person name="Pu L."/>
            <person name="Thornton R."/>
            <person name="Saada N."/>
            <person name="Wilczek-Boney K.B."/>
            <person name="Lee S."/>
            <person name="Kovar C."/>
            <person name="Wu Y."/>
            <person name="Scherer S.E."/>
            <person name="Worley K.C."/>
            <person name="Muzny D.M."/>
            <person name="Gibbs R."/>
        </authorList>
    </citation>
    <scope>NUCLEOTIDE SEQUENCE</scope>
    <source>
        <strain evidence="5">Brora</strain>
    </source>
</reference>
<dbReference type="CDD" id="cd09240">
    <property type="entry name" value="BRO1_Alix"/>
    <property type="match status" value="1"/>
</dbReference>